<dbReference type="GO" id="GO:0000026">
    <property type="term" value="F:alpha-1,2-mannosyltransferase activity"/>
    <property type="evidence" value="ECO:0007669"/>
    <property type="project" value="TreeGrafter"/>
</dbReference>
<reference evidence="9" key="1">
    <citation type="submission" date="2020-11" db="EMBL/GenBank/DDBJ databases">
        <authorList>
            <person name="Tran Van P."/>
        </authorList>
    </citation>
    <scope>NUCLEOTIDE SEQUENCE</scope>
</reference>
<feature type="transmembrane region" description="Helical" evidence="8">
    <location>
        <begin position="130"/>
        <end position="148"/>
    </location>
</feature>
<organism evidence="9">
    <name type="scientific">Cyprideis torosa</name>
    <dbReference type="NCBI Taxonomy" id="163714"/>
    <lineage>
        <taxon>Eukaryota</taxon>
        <taxon>Metazoa</taxon>
        <taxon>Ecdysozoa</taxon>
        <taxon>Arthropoda</taxon>
        <taxon>Crustacea</taxon>
        <taxon>Oligostraca</taxon>
        <taxon>Ostracoda</taxon>
        <taxon>Podocopa</taxon>
        <taxon>Podocopida</taxon>
        <taxon>Cytherocopina</taxon>
        <taxon>Cytheroidea</taxon>
        <taxon>Cytherideidae</taxon>
        <taxon>Cyprideis</taxon>
    </lineage>
</organism>
<evidence type="ECO:0000256" key="5">
    <source>
        <dbReference type="ARBA" id="ARBA00022824"/>
    </source>
</evidence>
<feature type="non-terminal residue" evidence="9">
    <location>
        <position position="1"/>
    </location>
</feature>
<keyword evidence="5 8" id="KW-0256">Endoplasmic reticulum</keyword>
<evidence type="ECO:0000313" key="9">
    <source>
        <dbReference type="EMBL" id="CAD7238032.1"/>
    </source>
</evidence>
<feature type="transmembrane region" description="Helical" evidence="8">
    <location>
        <begin position="101"/>
        <end position="124"/>
    </location>
</feature>
<accession>A0A7R8ZV00</accession>
<dbReference type="EC" id="2.4.1.-" evidence="8"/>
<dbReference type="OrthoDB" id="416834at2759"/>
<keyword evidence="4 8" id="KW-0812">Transmembrane</keyword>
<keyword evidence="3" id="KW-0808">Transferase</keyword>
<dbReference type="EMBL" id="OB695106">
    <property type="protein sequence ID" value="CAD7238032.1"/>
    <property type="molecule type" value="Genomic_DNA"/>
</dbReference>
<dbReference type="PANTHER" id="PTHR22760">
    <property type="entry name" value="GLYCOSYLTRANSFERASE"/>
    <property type="match status" value="1"/>
</dbReference>
<feature type="transmembrane region" description="Helical" evidence="8">
    <location>
        <begin position="48"/>
        <end position="66"/>
    </location>
</feature>
<gene>
    <name evidence="9" type="ORF">CTOB1V02_LOCUS15847</name>
</gene>
<evidence type="ECO:0000256" key="4">
    <source>
        <dbReference type="ARBA" id="ARBA00022692"/>
    </source>
</evidence>
<keyword evidence="2 8" id="KW-0328">Glycosyltransferase</keyword>
<evidence type="ECO:0000256" key="1">
    <source>
        <dbReference type="ARBA" id="ARBA00004477"/>
    </source>
</evidence>
<proteinExistence type="inferred from homology"/>
<dbReference type="Pfam" id="PF03901">
    <property type="entry name" value="Glyco_transf_22"/>
    <property type="match status" value="1"/>
</dbReference>
<protein>
    <recommendedName>
        <fullName evidence="8">Mannosyltransferase</fullName>
        <ecNumber evidence="8">2.4.1.-</ecNumber>
    </recommendedName>
</protein>
<evidence type="ECO:0000256" key="2">
    <source>
        <dbReference type="ARBA" id="ARBA00022676"/>
    </source>
</evidence>
<dbReference type="GO" id="GO:0006506">
    <property type="term" value="P:GPI anchor biosynthetic process"/>
    <property type="evidence" value="ECO:0007669"/>
    <property type="project" value="TreeGrafter"/>
</dbReference>
<comment type="similarity">
    <text evidence="8">Belongs to the glycosyltransferase 22 family.</text>
</comment>
<dbReference type="PANTHER" id="PTHR22760:SF4">
    <property type="entry name" value="GPI MANNOSYLTRANSFERASE 3"/>
    <property type="match status" value="1"/>
</dbReference>
<dbReference type="AlphaFoldDB" id="A0A7R8ZV00"/>
<dbReference type="GO" id="GO:0005789">
    <property type="term" value="C:endoplasmic reticulum membrane"/>
    <property type="evidence" value="ECO:0007669"/>
    <property type="project" value="UniProtKB-SubCell"/>
</dbReference>
<evidence type="ECO:0000256" key="6">
    <source>
        <dbReference type="ARBA" id="ARBA00022989"/>
    </source>
</evidence>
<sequence>MHAVPLCTVSIAPLYLALGSLTFAVRPTVVIFWLPLVLHHFWTSPKKLTLFLVAFTLFTLMVVIHVELDTLFHGSFLISALEFFKVNILRGLGSFYGTHPWFWYFLVGLPTLLGPHLVPFLMSLGSIPRSIWPLLATILFSVVCLSVLPHKEFRFL</sequence>
<evidence type="ECO:0000256" key="7">
    <source>
        <dbReference type="ARBA" id="ARBA00023136"/>
    </source>
</evidence>
<name>A0A7R8ZV00_9CRUS</name>
<keyword evidence="6 8" id="KW-1133">Transmembrane helix</keyword>
<evidence type="ECO:0000256" key="8">
    <source>
        <dbReference type="RuleBase" id="RU363075"/>
    </source>
</evidence>
<keyword evidence="7 8" id="KW-0472">Membrane</keyword>
<evidence type="ECO:0000256" key="3">
    <source>
        <dbReference type="ARBA" id="ARBA00022679"/>
    </source>
</evidence>
<comment type="subcellular location">
    <subcellularLocation>
        <location evidence="1 8">Endoplasmic reticulum membrane</location>
        <topology evidence="1 8">Multi-pass membrane protein</topology>
    </subcellularLocation>
</comment>
<dbReference type="InterPro" id="IPR005599">
    <property type="entry name" value="GPI_mannosylTrfase"/>
</dbReference>
<comment type="caution">
    <text evidence="8">Lacks conserved residue(s) required for the propagation of feature annotation.</text>
</comment>
<feature type="transmembrane region" description="Helical" evidence="8">
    <location>
        <begin position="12"/>
        <end position="36"/>
    </location>
</feature>